<dbReference type="EMBL" id="JAOTPO010000002">
    <property type="protein sequence ID" value="MDE5412580.1"/>
    <property type="molecule type" value="Genomic_DNA"/>
</dbReference>
<evidence type="ECO:0000313" key="2">
    <source>
        <dbReference type="EMBL" id="MDE5412580.1"/>
    </source>
</evidence>
<protein>
    <submittedName>
        <fullName evidence="2">Uncharacterized protein</fullName>
    </submittedName>
</protein>
<sequence>MSYYYYEAEFSNLHVELSKHALHQFIKKMMNENFSLFWRYEDDTILLIIDNHETLYEIPFIRNNDFLTLDVDYLTVNDEIIVEALEVIISRFNGNGVVKKFTGTGGPHYITSYKTGSIQSIIEIDGSEKIIMNRNGSIVEYREYGHNLEPQTVYNITKMEIDYELMELHEAIQENDEQKIKNHKKRLRKLLNRKEEVSQLL</sequence>
<keyword evidence="1" id="KW-0175">Coiled coil</keyword>
<evidence type="ECO:0000313" key="3">
    <source>
        <dbReference type="Proteomes" id="UP001148125"/>
    </source>
</evidence>
<proteinExistence type="predicted"/>
<gene>
    <name evidence="2" type="ORF">N7Z68_04220</name>
</gene>
<dbReference type="Proteomes" id="UP001148125">
    <property type="component" value="Unassembled WGS sequence"/>
</dbReference>
<keyword evidence="3" id="KW-1185">Reference proteome</keyword>
<reference evidence="2" key="1">
    <citation type="submission" date="2024-05" db="EMBL/GenBank/DDBJ databases">
        <title>Alkalihalobacillus sp. strain MEB203 novel alkaliphilic bacterium from Lonar Lake, India.</title>
        <authorList>
            <person name="Joshi A."/>
            <person name="Thite S."/>
            <person name="Mengade P."/>
        </authorList>
    </citation>
    <scope>NUCLEOTIDE SEQUENCE</scope>
    <source>
        <strain evidence="2">MEB 203</strain>
    </source>
</reference>
<dbReference type="RefSeq" id="WP_275117210.1">
    <property type="nucleotide sequence ID" value="NZ_JAOTPO010000002.1"/>
</dbReference>
<feature type="coiled-coil region" evidence="1">
    <location>
        <begin position="173"/>
        <end position="200"/>
    </location>
</feature>
<name>A0ABT5VAV8_9BACI</name>
<comment type="caution">
    <text evidence="2">The sequence shown here is derived from an EMBL/GenBank/DDBJ whole genome shotgun (WGS) entry which is preliminary data.</text>
</comment>
<accession>A0ABT5VAV8</accession>
<evidence type="ECO:0000256" key="1">
    <source>
        <dbReference type="SAM" id="Coils"/>
    </source>
</evidence>
<organism evidence="2 3">
    <name type="scientific">Alkalihalobacterium chitinilyticum</name>
    <dbReference type="NCBI Taxonomy" id="2980103"/>
    <lineage>
        <taxon>Bacteria</taxon>
        <taxon>Bacillati</taxon>
        <taxon>Bacillota</taxon>
        <taxon>Bacilli</taxon>
        <taxon>Bacillales</taxon>
        <taxon>Bacillaceae</taxon>
        <taxon>Alkalihalobacterium</taxon>
    </lineage>
</organism>